<evidence type="ECO:0000313" key="1">
    <source>
        <dbReference type="EMBL" id="SBP85743.1"/>
    </source>
</evidence>
<protein>
    <submittedName>
        <fullName evidence="1">Fas apoptotic inhibitory molecule 2</fullName>
    </submittedName>
</protein>
<dbReference type="EMBL" id="HADZ01021802">
    <property type="protein sequence ID" value="SBP85743.1"/>
    <property type="molecule type" value="Transcribed_RNA"/>
</dbReference>
<name>A0A1A8D3C1_NOTKA</name>
<proteinExistence type="predicted"/>
<dbReference type="AlphaFoldDB" id="A0A1A8D3C1"/>
<gene>
    <name evidence="1" type="primary">FAIM2</name>
</gene>
<organism evidence="1">
    <name type="scientific">Nothobranchius kadleci</name>
    <name type="common">African annual killifish</name>
    <dbReference type="NCBI Taxonomy" id="1051664"/>
    <lineage>
        <taxon>Eukaryota</taxon>
        <taxon>Metazoa</taxon>
        <taxon>Chordata</taxon>
        <taxon>Craniata</taxon>
        <taxon>Vertebrata</taxon>
        <taxon>Euteleostomi</taxon>
        <taxon>Actinopterygii</taxon>
        <taxon>Neopterygii</taxon>
        <taxon>Teleostei</taxon>
        <taxon>Neoteleostei</taxon>
        <taxon>Acanthomorphata</taxon>
        <taxon>Ovalentaria</taxon>
        <taxon>Atherinomorphae</taxon>
        <taxon>Cyprinodontiformes</taxon>
        <taxon>Nothobranchiidae</taxon>
        <taxon>Nothobranchius</taxon>
    </lineage>
</organism>
<reference evidence="1" key="2">
    <citation type="submission" date="2016-06" db="EMBL/GenBank/DDBJ databases">
        <title>The genome of a short-lived fish provides insights into sex chromosome evolution and the genetic control of aging.</title>
        <authorList>
            <person name="Reichwald K."/>
            <person name="Felder M."/>
            <person name="Petzold A."/>
            <person name="Koch P."/>
            <person name="Groth M."/>
            <person name="Platzer M."/>
        </authorList>
    </citation>
    <scope>NUCLEOTIDE SEQUENCE</scope>
    <source>
        <tissue evidence="1">Brain</tissue>
    </source>
</reference>
<reference evidence="1" key="1">
    <citation type="submission" date="2016-05" db="EMBL/GenBank/DDBJ databases">
        <authorList>
            <person name="Lavstsen T."/>
            <person name="Jespersen J.S."/>
        </authorList>
    </citation>
    <scope>NUCLEOTIDE SEQUENCE</scope>
    <source>
        <tissue evidence="1">Brain</tissue>
    </source>
</reference>
<accession>A0A1A8D3C1</accession>
<sequence>VLPGHPVFSEHGHAALRPHPLHRRPIRICSLVTCHLCCDWSHPLYYVPCFRHPAAPREQALHHKSRGIHFCHAQPLPGHHLPVQLHASAYGRRSGLKRVFCSG</sequence>
<feature type="non-terminal residue" evidence="1">
    <location>
        <position position="1"/>
    </location>
</feature>